<evidence type="ECO:0000313" key="7">
    <source>
        <dbReference type="Proteomes" id="UP000095751"/>
    </source>
</evidence>
<dbReference type="InterPro" id="IPR040198">
    <property type="entry name" value="Fido_containing"/>
</dbReference>
<feature type="signal peptide" evidence="4">
    <location>
        <begin position="1"/>
        <end position="22"/>
    </location>
</feature>
<dbReference type="KEGG" id="fcy:FRACYDRAFT_249445"/>
<evidence type="ECO:0000259" key="5">
    <source>
        <dbReference type="PROSITE" id="PS51459"/>
    </source>
</evidence>
<dbReference type="InParanoid" id="A0A1E7ESM0"/>
<accession>A0A1E7ESM0</accession>
<dbReference type="PANTHER" id="PTHR13504">
    <property type="entry name" value="FIDO DOMAIN-CONTAINING PROTEIN DDB_G0283145"/>
    <property type="match status" value="1"/>
</dbReference>
<dbReference type="Pfam" id="PF02661">
    <property type="entry name" value="Fic"/>
    <property type="match status" value="1"/>
</dbReference>
<keyword evidence="7" id="KW-1185">Reference proteome</keyword>
<feature type="transmembrane region" description="Helical" evidence="3">
    <location>
        <begin position="233"/>
        <end position="254"/>
    </location>
</feature>
<sequence>MKLIIANIINLVFANTVTTTNAWREDQVVMLISWADTNECTADNFDNMVDNSNKQQGPYEPDVCSAGKPMPVSITLNNNGTECYVNPNNPTLVFWISRPPTIVDRLFKPSDDLWVNYLSTNEFRTNRTNEMNETPIIPRSDCNEQGVCVCDAINSIRDSVKNYGRSPTPTIRPNSGPTCGITGSLDYNEARSQIFCTSIQGTLELYSPKIISGGIISNQGWASAITAGFKNGYGYLLLFWIIFVGLPIIVHISFASQLVTGHNMSGPDKDLGEATCFEEVIRNVPGSTNDIIEARNLIAVSHKLRDMYTEDITETLVKNIHPFVDGNGRVGRLIMNLPLMKEGYPILTLPTSLSSMFNEGVKEAINGRPETSTRLLAEAIFDSLQVYEKALGKHLLPTLDDLKTLAKSDHNGCLPTSLVVLSVTYSQTISSCIVIDSTINR</sequence>
<evidence type="ECO:0000256" key="4">
    <source>
        <dbReference type="SAM" id="SignalP"/>
    </source>
</evidence>
<keyword evidence="2" id="KW-0547">Nucleotide-binding</keyword>
<evidence type="ECO:0000256" key="1">
    <source>
        <dbReference type="PIRSR" id="PIRSR640198-1"/>
    </source>
</evidence>
<keyword evidence="3" id="KW-1133">Transmembrane helix</keyword>
<keyword evidence="3" id="KW-0812">Transmembrane</keyword>
<keyword evidence="4" id="KW-0732">Signal</keyword>
<feature type="domain" description="Fido" evidence="5">
    <location>
        <begin position="242"/>
        <end position="382"/>
    </location>
</feature>
<dbReference type="InterPro" id="IPR036597">
    <property type="entry name" value="Fido-like_dom_sf"/>
</dbReference>
<proteinExistence type="predicted"/>
<gene>
    <name evidence="6" type="ORF">FRACYDRAFT_249445</name>
</gene>
<reference evidence="6 7" key="1">
    <citation type="submission" date="2016-09" db="EMBL/GenBank/DDBJ databases">
        <title>Extensive genetic diversity and differential bi-allelic expression allows diatom success in the polar Southern Ocean.</title>
        <authorList>
            <consortium name="DOE Joint Genome Institute"/>
            <person name="Mock T."/>
            <person name="Otillar R.P."/>
            <person name="Strauss J."/>
            <person name="Dupont C."/>
            <person name="Frickenhaus S."/>
            <person name="Maumus F."/>
            <person name="Mcmullan M."/>
            <person name="Sanges R."/>
            <person name="Schmutz J."/>
            <person name="Toseland A."/>
            <person name="Valas R."/>
            <person name="Veluchamy A."/>
            <person name="Ward B.J."/>
            <person name="Allen A."/>
            <person name="Barry K."/>
            <person name="Falciatore A."/>
            <person name="Ferrante M."/>
            <person name="Fortunato A.E."/>
            <person name="Gloeckner G."/>
            <person name="Gruber A."/>
            <person name="Hipkin R."/>
            <person name="Janech M."/>
            <person name="Kroth P."/>
            <person name="Leese F."/>
            <person name="Lindquist E."/>
            <person name="Lyon B.R."/>
            <person name="Martin J."/>
            <person name="Mayer C."/>
            <person name="Parker M."/>
            <person name="Quesneville H."/>
            <person name="Raymond J."/>
            <person name="Uhlig C."/>
            <person name="Valentin K.U."/>
            <person name="Worden A.Z."/>
            <person name="Armbrust E.V."/>
            <person name="Bowler C."/>
            <person name="Green B."/>
            <person name="Moulton V."/>
            <person name="Van Oosterhout C."/>
            <person name="Grigoriev I."/>
        </authorList>
    </citation>
    <scope>NUCLEOTIDE SEQUENCE [LARGE SCALE GENOMIC DNA]</scope>
    <source>
        <strain evidence="6 7">CCMP1102</strain>
    </source>
</reference>
<protein>
    <recommendedName>
        <fullName evidence="5">Fido domain-containing protein</fullName>
    </recommendedName>
</protein>
<feature type="binding site" evidence="2">
    <location>
        <begin position="325"/>
        <end position="332"/>
    </location>
    <ligand>
        <name>ATP</name>
        <dbReference type="ChEBI" id="CHEBI:30616"/>
    </ligand>
</feature>
<dbReference type="Gene3D" id="1.10.3290.10">
    <property type="entry name" value="Fido-like domain"/>
    <property type="match status" value="1"/>
</dbReference>
<dbReference type="Proteomes" id="UP000095751">
    <property type="component" value="Unassembled WGS sequence"/>
</dbReference>
<dbReference type="AlphaFoldDB" id="A0A1E7ESM0"/>
<dbReference type="InterPro" id="IPR003812">
    <property type="entry name" value="Fido"/>
</dbReference>
<organism evidence="6 7">
    <name type="scientific">Fragilariopsis cylindrus CCMP1102</name>
    <dbReference type="NCBI Taxonomy" id="635003"/>
    <lineage>
        <taxon>Eukaryota</taxon>
        <taxon>Sar</taxon>
        <taxon>Stramenopiles</taxon>
        <taxon>Ochrophyta</taxon>
        <taxon>Bacillariophyta</taxon>
        <taxon>Bacillariophyceae</taxon>
        <taxon>Bacillariophycidae</taxon>
        <taxon>Bacillariales</taxon>
        <taxon>Bacillariaceae</taxon>
        <taxon>Fragilariopsis</taxon>
    </lineage>
</organism>
<dbReference type="OrthoDB" id="439046at2759"/>
<dbReference type="GO" id="GO:0005524">
    <property type="term" value="F:ATP binding"/>
    <property type="evidence" value="ECO:0007669"/>
    <property type="project" value="UniProtKB-KW"/>
</dbReference>
<dbReference type="PROSITE" id="PS51459">
    <property type="entry name" value="FIDO"/>
    <property type="match status" value="1"/>
</dbReference>
<keyword evidence="3" id="KW-0472">Membrane</keyword>
<name>A0A1E7ESM0_9STRA</name>
<dbReference type="SUPFAM" id="SSF140931">
    <property type="entry name" value="Fic-like"/>
    <property type="match status" value="1"/>
</dbReference>
<feature type="active site" evidence="1">
    <location>
        <position position="321"/>
    </location>
</feature>
<evidence type="ECO:0000256" key="3">
    <source>
        <dbReference type="SAM" id="Phobius"/>
    </source>
</evidence>
<evidence type="ECO:0000313" key="6">
    <source>
        <dbReference type="EMBL" id="OEU08553.1"/>
    </source>
</evidence>
<keyword evidence="2" id="KW-0067">ATP-binding</keyword>
<dbReference type="PANTHER" id="PTHR13504:SF38">
    <property type="entry name" value="FIDO DOMAIN-CONTAINING PROTEIN"/>
    <property type="match status" value="1"/>
</dbReference>
<evidence type="ECO:0000256" key="2">
    <source>
        <dbReference type="PIRSR" id="PIRSR640198-2"/>
    </source>
</evidence>
<feature type="chain" id="PRO_5009192199" description="Fido domain-containing protein" evidence="4">
    <location>
        <begin position="23"/>
        <end position="441"/>
    </location>
</feature>
<dbReference type="EMBL" id="KV784379">
    <property type="protein sequence ID" value="OEU08553.1"/>
    <property type="molecule type" value="Genomic_DNA"/>
</dbReference>